<proteinExistence type="predicted"/>
<dbReference type="SMART" id="SM00692">
    <property type="entry name" value="DM3"/>
    <property type="match status" value="1"/>
</dbReference>
<dbReference type="EMBL" id="CAKOFQ010006817">
    <property type="protein sequence ID" value="CAH1973996.1"/>
    <property type="molecule type" value="Genomic_DNA"/>
</dbReference>
<comment type="caution">
    <text evidence="7">The sequence shown here is derived from an EMBL/GenBank/DDBJ whole genome shotgun (WGS) entry which is preliminary data.</text>
</comment>
<evidence type="ECO:0000259" key="6">
    <source>
        <dbReference type="PROSITE" id="PS50950"/>
    </source>
</evidence>
<evidence type="ECO:0000313" key="7">
    <source>
        <dbReference type="EMBL" id="CAH1973996.1"/>
    </source>
</evidence>
<dbReference type="PROSITE" id="PS50950">
    <property type="entry name" value="ZF_THAP"/>
    <property type="match status" value="1"/>
</dbReference>
<sequence>FHRFPKDEKTVDAWKAACKISPTRKVSNNYYVCEDHFSMFDRNNSQDPSRLRYLAIPVLNSNNSHPTKPGEATTSKMKIPILEEQNIEISGTGSRTESNYLDKYSFLLEKGSGILTKYGTSKKELSPKESIMYKVHQNVCSRLSKLKSIFIVAGVDKSNHFRFVEGWQITIRSVMSLWRDLKEKRLKYLGLRNLNQDSLENLFGQVRQHVIYIIQIPPVISCCCLKNSSY</sequence>
<reference evidence="7" key="1">
    <citation type="submission" date="2022-03" db="EMBL/GenBank/DDBJ databases">
        <authorList>
            <person name="Sayadi A."/>
        </authorList>
    </citation>
    <scope>NUCLEOTIDE SEQUENCE</scope>
</reference>
<evidence type="ECO:0000256" key="1">
    <source>
        <dbReference type="ARBA" id="ARBA00022723"/>
    </source>
</evidence>
<protein>
    <recommendedName>
        <fullName evidence="6">THAP-type domain-containing protein</fullName>
    </recommendedName>
</protein>
<keyword evidence="8" id="KW-1185">Reference proteome</keyword>
<evidence type="ECO:0000256" key="2">
    <source>
        <dbReference type="ARBA" id="ARBA00022771"/>
    </source>
</evidence>
<keyword evidence="4 5" id="KW-0238">DNA-binding</keyword>
<dbReference type="Gene3D" id="6.20.210.20">
    <property type="entry name" value="THAP domain"/>
    <property type="match status" value="1"/>
</dbReference>
<dbReference type="InterPro" id="IPR006612">
    <property type="entry name" value="THAP_Znf"/>
</dbReference>
<feature type="non-terminal residue" evidence="7">
    <location>
        <position position="230"/>
    </location>
</feature>
<dbReference type="SMART" id="SM00980">
    <property type="entry name" value="THAP"/>
    <property type="match status" value="1"/>
</dbReference>
<name>A0A9P0KG18_ACAOB</name>
<feature type="domain" description="THAP-type" evidence="6">
    <location>
        <begin position="1"/>
        <end position="60"/>
    </location>
</feature>
<gene>
    <name evidence="7" type="ORF">ACAOBT_LOCUS10850</name>
</gene>
<keyword evidence="2 5" id="KW-0863">Zinc-finger</keyword>
<dbReference type="OrthoDB" id="5800476at2759"/>
<dbReference type="SUPFAM" id="SSF57716">
    <property type="entry name" value="Glucocorticoid receptor-like (DNA-binding domain)"/>
    <property type="match status" value="1"/>
</dbReference>
<dbReference type="GO" id="GO:0008270">
    <property type="term" value="F:zinc ion binding"/>
    <property type="evidence" value="ECO:0007669"/>
    <property type="project" value="UniProtKB-KW"/>
</dbReference>
<organism evidence="7 8">
    <name type="scientific">Acanthoscelides obtectus</name>
    <name type="common">Bean weevil</name>
    <name type="synonym">Bruchus obtectus</name>
    <dbReference type="NCBI Taxonomy" id="200917"/>
    <lineage>
        <taxon>Eukaryota</taxon>
        <taxon>Metazoa</taxon>
        <taxon>Ecdysozoa</taxon>
        <taxon>Arthropoda</taxon>
        <taxon>Hexapoda</taxon>
        <taxon>Insecta</taxon>
        <taxon>Pterygota</taxon>
        <taxon>Neoptera</taxon>
        <taxon>Endopterygota</taxon>
        <taxon>Coleoptera</taxon>
        <taxon>Polyphaga</taxon>
        <taxon>Cucujiformia</taxon>
        <taxon>Chrysomeloidea</taxon>
        <taxon>Chrysomelidae</taxon>
        <taxon>Bruchinae</taxon>
        <taxon>Bruchini</taxon>
        <taxon>Acanthoscelides</taxon>
    </lineage>
</organism>
<evidence type="ECO:0000256" key="3">
    <source>
        <dbReference type="ARBA" id="ARBA00022833"/>
    </source>
</evidence>
<dbReference type="Pfam" id="PF05485">
    <property type="entry name" value="THAP"/>
    <property type="match status" value="1"/>
</dbReference>
<accession>A0A9P0KG18</accession>
<keyword evidence="1" id="KW-0479">Metal-binding</keyword>
<evidence type="ECO:0000256" key="4">
    <source>
        <dbReference type="ARBA" id="ARBA00023125"/>
    </source>
</evidence>
<dbReference type="Proteomes" id="UP001152888">
    <property type="component" value="Unassembled WGS sequence"/>
</dbReference>
<dbReference type="InterPro" id="IPR038441">
    <property type="entry name" value="THAP_Znf_sf"/>
</dbReference>
<dbReference type="AlphaFoldDB" id="A0A9P0KG18"/>
<evidence type="ECO:0000256" key="5">
    <source>
        <dbReference type="PROSITE-ProRule" id="PRU00309"/>
    </source>
</evidence>
<evidence type="ECO:0000313" key="8">
    <source>
        <dbReference type="Proteomes" id="UP001152888"/>
    </source>
</evidence>
<keyword evidence="3" id="KW-0862">Zinc</keyword>
<dbReference type="GO" id="GO:0003677">
    <property type="term" value="F:DNA binding"/>
    <property type="evidence" value="ECO:0007669"/>
    <property type="project" value="UniProtKB-UniRule"/>
</dbReference>